<evidence type="ECO:0000313" key="2">
    <source>
        <dbReference type="EMBL" id="MBB3120151.1"/>
    </source>
</evidence>
<evidence type="ECO:0000256" key="1">
    <source>
        <dbReference type="SAM" id="Phobius"/>
    </source>
</evidence>
<sequence>MAQELVFDERTDAQKTWVRWLYLLHGASFVFSLGAFSFIPLILNYVKRDETTGTFLYSHHGWQIRSFWWYLVWMVVGFALFLTIIGIPFAWLIWCGAWLWKAYRLIRGFVALGNNEPV</sequence>
<keyword evidence="1" id="KW-1133">Transmembrane helix</keyword>
<reference evidence="2 3" key="1">
    <citation type="submission" date="2020-08" db="EMBL/GenBank/DDBJ databases">
        <title>Genomic Encyclopedia of Type Strains, Phase III (KMG-III): the genomes of soil and plant-associated and newly described type strains.</title>
        <authorList>
            <person name="Whitman W."/>
        </authorList>
    </citation>
    <scope>NUCLEOTIDE SEQUENCE [LARGE SCALE GENOMIC DNA]</scope>
    <source>
        <strain evidence="2 3">CECT 8897</strain>
    </source>
</reference>
<dbReference type="AlphaFoldDB" id="A0A7W5BBL4"/>
<name>A0A7W5BBL4_9BURK</name>
<dbReference type="Proteomes" id="UP000541535">
    <property type="component" value="Unassembled WGS sequence"/>
</dbReference>
<keyword evidence="1" id="KW-0472">Membrane</keyword>
<evidence type="ECO:0000313" key="3">
    <source>
        <dbReference type="Proteomes" id="UP000541535"/>
    </source>
</evidence>
<keyword evidence="1" id="KW-0812">Transmembrane</keyword>
<organism evidence="2 3">
    <name type="scientific">Pseudoduganella violacea</name>
    <dbReference type="NCBI Taxonomy" id="1715466"/>
    <lineage>
        <taxon>Bacteria</taxon>
        <taxon>Pseudomonadati</taxon>
        <taxon>Pseudomonadota</taxon>
        <taxon>Betaproteobacteria</taxon>
        <taxon>Burkholderiales</taxon>
        <taxon>Oxalobacteraceae</taxon>
        <taxon>Telluria group</taxon>
        <taxon>Pseudoduganella</taxon>
    </lineage>
</organism>
<protein>
    <submittedName>
        <fullName evidence="2">Putative membrane protein</fullName>
    </submittedName>
</protein>
<keyword evidence="3" id="KW-1185">Reference proteome</keyword>
<dbReference type="EMBL" id="JACHXD010000008">
    <property type="protein sequence ID" value="MBB3120151.1"/>
    <property type="molecule type" value="Genomic_DNA"/>
</dbReference>
<dbReference type="RefSeq" id="WP_183441924.1">
    <property type="nucleotide sequence ID" value="NZ_JACHXD010000008.1"/>
</dbReference>
<feature type="transmembrane region" description="Helical" evidence="1">
    <location>
        <begin position="20"/>
        <end position="46"/>
    </location>
</feature>
<feature type="transmembrane region" description="Helical" evidence="1">
    <location>
        <begin position="67"/>
        <end position="94"/>
    </location>
</feature>
<accession>A0A7W5BBL4</accession>
<comment type="caution">
    <text evidence="2">The sequence shown here is derived from an EMBL/GenBank/DDBJ whole genome shotgun (WGS) entry which is preliminary data.</text>
</comment>
<proteinExistence type="predicted"/>
<gene>
    <name evidence="2" type="ORF">FHS03_003210</name>
</gene>